<protein>
    <recommendedName>
        <fullName evidence="4">DUF155 domain-containing protein</fullName>
    </recommendedName>
</protein>
<evidence type="ECO:0000256" key="1">
    <source>
        <dbReference type="ARBA" id="ARBA00008306"/>
    </source>
</evidence>
<evidence type="ECO:0000313" key="5">
    <source>
        <dbReference type="EMBL" id="RMX90170.1"/>
    </source>
</evidence>
<dbReference type="GO" id="GO:0005739">
    <property type="term" value="C:mitochondrion"/>
    <property type="evidence" value="ECO:0007669"/>
    <property type="project" value="UniProtKB-ARBA"/>
</dbReference>
<proteinExistence type="inferred from homology"/>
<dbReference type="InterPro" id="IPR003734">
    <property type="entry name" value="DUF155"/>
</dbReference>
<feature type="compositionally biased region" description="Basic and acidic residues" evidence="2">
    <location>
        <begin position="333"/>
        <end position="344"/>
    </location>
</feature>
<comment type="similarity">
    <text evidence="1">Belongs to the RMD1/sif2 family.</text>
</comment>
<feature type="region of interest" description="Disordered" evidence="2">
    <location>
        <begin position="1"/>
        <end position="183"/>
    </location>
</feature>
<feature type="compositionally biased region" description="Basic and acidic residues" evidence="2">
    <location>
        <begin position="240"/>
        <end position="257"/>
    </location>
</feature>
<feature type="transmembrane region" description="Helical" evidence="3">
    <location>
        <begin position="612"/>
        <end position="635"/>
    </location>
</feature>
<gene>
    <name evidence="6" type="ORF">D0868_09373</name>
    <name evidence="5" type="ORF">D0869_00333</name>
</gene>
<dbReference type="EMBL" id="QWIJ01000008">
    <property type="protein sequence ID" value="RMX90170.1"/>
    <property type="molecule type" value="Genomic_DNA"/>
</dbReference>
<organism evidence="6 8">
    <name type="scientific">Hortaea werneckii</name>
    <name type="common">Black yeast</name>
    <name type="synonym">Cladosporium werneckii</name>
    <dbReference type="NCBI Taxonomy" id="91943"/>
    <lineage>
        <taxon>Eukaryota</taxon>
        <taxon>Fungi</taxon>
        <taxon>Dikarya</taxon>
        <taxon>Ascomycota</taxon>
        <taxon>Pezizomycotina</taxon>
        <taxon>Dothideomycetes</taxon>
        <taxon>Dothideomycetidae</taxon>
        <taxon>Mycosphaerellales</taxon>
        <taxon>Teratosphaeriaceae</taxon>
        <taxon>Hortaea</taxon>
    </lineage>
</organism>
<feature type="compositionally biased region" description="Polar residues" evidence="2">
    <location>
        <begin position="1"/>
        <end position="23"/>
    </location>
</feature>
<name>A0A3M6YAC9_HORWE</name>
<feature type="compositionally biased region" description="Low complexity" evidence="2">
    <location>
        <begin position="384"/>
        <end position="394"/>
    </location>
</feature>
<evidence type="ECO:0000259" key="4">
    <source>
        <dbReference type="Pfam" id="PF02582"/>
    </source>
</evidence>
<keyword evidence="3" id="KW-0812">Transmembrane</keyword>
<comment type="caution">
    <text evidence="6">The sequence shown here is derived from an EMBL/GenBank/DDBJ whole genome shotgun (WGS) entry which is preliminary data.</text>
</comment>
<dbReference type="PANTHER" id="PTHR16255">
    <property type="entry name" value="REQUIRED FOR MEIOTIC NUCLEAR DIVISION PROTEIN 1 HOMOLOG"/>
    <property type="match status" value="1"/>
</dbReference>
<evidence type="ECO:0000313" key="6">
    <source>
        <dbReference type="EMBL" id="RMX99766.1"/>
    </source>
</evidence>
<dbReference type="OrthoDB" id="18302at2759"/>
<evidence type="ECO:0000256" key="3">
    <source>
        <dbReference type="SAM" id="Phobius"/>
    </source>
</evidence>
<dbReference type="AlphaFoldDB" id="A0A3M6YAC9"/>
<dbReference type="Proteomes" id="UP000282582">
    <property type="component" value="Unassembled WGS sequence"/>
</dbReference>
<dbReference type="InterPro" id="IPR051624">
    <property type="entry name" value="RMD1/Sad1-interacting"/>
</dbReference>
<feature type="compositionally biased region" description="Polar residues" evidence="2">
    <location>
        <begin position="39"/>
        <end position="51"/>
    </location>
</feature>
<keyword evidence="3" id="KW-1133">Transmembrane helix</keyword>
<evidence type="ECO:0000256" key="2">
    <source>
        <dbReference type="SAM" id="MobiDB-lite"/>
    </source>
</evidence>
<feature type="region of interest" description="Disordered" evidence="2">
    <location>
        <begin position="323"/>
        <end position="400"/>
    </location>
</feature>
<feature type="compositionally biased region" description="Basic and acidic residues" evidence="2">
    <location>
        <begin position="168"/>
        <end position="183"/>
    </location>
</feature>
<evidence type="ECO:0000313" key="8">
    <source>
        <dbReference type="Proteomes" id="UP000282582"/>
    </source>
</evidence>
<keyword evidence="3" id="KW-0472">Membrane</keyword>
<dbReference type="VEuPathDB" id="FungiDB:BTJ68_13200"/>
<feature type="region of interest" description="Disordered" evidence="2">
    <location>
        <begin position="240"/>
        <end position="300"/>
    </location>
</feature>
<dbReference type="Pfam" id="PF02582">
    <property type="entry name" value="DUF155"/>
    <property type="match status" value="1"/>
</dbReference>
<reference evidence="7 8" key="1">
    <citation type="journal article" date="2018" name="BMC Genomics">
        <title>Genomic evidence for intraspecific hybridization in a clonal and extremely halotolerant yeast.</title>
        <authorList>
            <person name="Gostincar C."/>
            <person name="Stajich J.E."/>
            <person name="Zupancic J."/>
            <person name="Zalar P."/>
            <person name="Gunde-Cimerman N."/>
        </authorList>
    </citation>
    <scope>NUCLEOTIDE SEQUENCE [LARGE SCALE GENOMIC DNA]</scope>
    <source>
        <strain evidence="6 8">EXF-6654</strain>
        <strain evidence="5 7">EXF-6656</strain>
    </source>
</reference>
<accession>A0A3M6YAC9</accession>
<feature type="domain" description="DUF155" evidence="4">
    <location>
        <begin position="414"/>
        <end position="584"/>
    </location>
</feature>
<sequence>MSSSETTPLLPTHSNSSSITPSHPQSIPSRPSPKPPRSVTFNPQVTTSSPPNRRPGFPSQSQSGGAIPQHHPPGVATSSSSSASNSGGLRDGTQPMLSALNSKLRRRNSSGAPLVLPAQHPASKIGPQRTTRTAQKLKLLPNPEQEAEEAARLEDEAEQREVYSQFTRIKDPTARRDAARLGKEDRIKLPRVTAYCTAGSYKMEELMRFLKGRGKTKAANPKLFDECIYSPYRYRVEREDGGEVGRGESRNDDDGQERRRRSLGDGGAGKVDTVSERGVDTESGEGASRIQSQPVRRFSDSAIEVEENAQQRREDLIDFQRSGEDGEAGQTRQSHDNTHDDANHNHHQHHDHPSETALESPSTESPLHGSSSTHHHSTSDLTHEPTTTTSSSTTPLHRPITPDFDTTIHIPETFLFEYGVVVLWGMTPREEQRFLKEIARFENEKLAKDDVQTEEFNFYYTREYQARIYNDFISLREKRNYMTKLAISHALAQSTKTSLYEDLLSTTITTTQSIPSTIATTGRINLTRREINMQIGELFILRINIHLQGSVLDAPELMWAEPQLEPVYQAVRSYLEMDQRVELMQERVSVVGDLLAVLKDQLSHTHGEYLEWIVIVLIAAEILVAAINIVVDLYAGVD</sequence>
<dbReference type="Proteomes" id="UP000281245">
    <property type="component" value="Unassembled WGS sequence"/>
</dbReference>
<dbReference type="PANTHER" id="PTHR16255:SF15">
    <property type="entry name" value="SPORULATION PROTEIN RMD1"/>
    <property type="match status" value="1"/>
</dbReference>
<evidence type="ECO:0000313" key="7">
    <source>
        <dbReference type="Proteomes" id="UP000281245"/>
    </source>
</evidence>
<dbReference type="EMBL" id="QWIK01000890">
    <property type="protein sequence ID" value="RMX99766.1"/>
    <property type="molecule type" value="Genomic_DNA"/>
</dbReference>